<dbReference type="InterPro" id="IPR041468">
    <property type="entry name" value="HTH_ParB/Spo0J"/>
</dbReference>
<dbReference type="InterPro" id="IPR036086">
    <property type="entry name" value="ParB/Sulfiredoxin_sf"/>
</dbReference>
<feature type="domain" description="ParB-like N-terminal" evidence="4">
    <location>
        <begin position="38"/>
        <end position="127"/>
    </location>
</feature>
<dbReference type="CDD" id="cd16393">
    <property type="entry name" value="SPO0J_N"/>
    <property type="match status" value="1"/>
</dbReference>
<dbReference type="AlphaFoldDB" id="A0A4Y6V7P4"/>
<name>A0A4Y6V7P4_9PROT</name>
<evidence type="ECO:0000259" key="4">
    <source>
        <dbReference type="SMART" id="SM00470"/>
    </source>
</evidence>
<protein>
    <submittedName>
        <fullName evidence="5">ParB/RepB/Spo0J family partition protein</fullName>
    </submittedName>
</protein>
<dbReference type="Gene3D" id="3.90.1530.30">
    <property type="match status" value="1"/>
</dbReference>
<comment type="similarity">
    <text evidence="1">Belongs to the ParB family.</text>
</comment>
<reference evidence="5 6" key="1">
    <citation type="submission" date="2018-09" db="EMBL/GenBank/DDBJ databases">
        <title>The complete genome sequence of Neokomagataea tanensis NBRC 106556(T).</title>
        <authorList>
            <person name="Chua K.-O."/>
            <person name="See-Too W.-S."/>
            <person name="Hong K.-W."/>
            <person name="Yin W.-F."/>
            <person name="Chan K.-G."/>
        </authorList>
    </citation>
    <scope>NUCLEOTIDE SEQUENCE [LARGE SCALE GENOMIC DNA]</scope>
    <source>
        <strain evidence="6">AH13 \ NBRC 106556</strain>
        <plasmid evidence="5 6">unnamed1</plasmid>
    </source>
</reference>
<dbReference type="RefSeq" id="WP_141494018.1">
    <property type="nucleotide sequence ID" value="NZ_CP032486.1"/>
</dbReference>
<dbReference type="Pfam" id="PF17762">
    <property type="entry name" value="HTH_ParB"/>
    <property type="match status" value="1"/>
</dbReference>
<keyword evidence="6" id="KW-1185">Reference proteome</keyword>
<gene>
    <name evidence="5" type="ORF">D5366_11755</name>
</gene>
<geneLocation type="plasmid" evidence="5">
    <name>unnamed1</name>
</geneLocation>
<dbReference type="NCBIfam" id="TIGR00180">
    <property type="entry name" value="parB_part"/>
    <property type="match status" value="1"/>
</dbReference>
<keyword evidence="5" id="KW-0614">Plasmid</keyword>
<dbReference type="KEGG" id="ntn:D5366_11755"/>
<dbReference type="FunFam" id="3.90.1530.30:FF:000001">
    <property type="entry name" value="Chromosome partitioning protein ParB"/>
    <property type="match status" value="1"/>
</dbReference>
<evidence type="ECO:0000256" key="2">
    <source>
        <dbReference type="ARBA" id="ARBA00022829"/>
    </source>
</evidence>
<proteinExistence type="inferred from homology"/>
<dbReference type="InterPro" id="IPR003115">
    <property type="entry name" value="ParB_N"/>
</dbReference>
<sequence length="290" mass="32562">MKRTFKQRPASAFAQTHSQVMEQVDVPFLGDGKFRHTFEASIDQIIPDPNQPRRNFEQASLEELAESLKQQGQLQPILVRQSSENSEKWIIVAGERRFRAAKLADWTSILAIPHDGNSTSAALIENLMRVDLNPVEEAKGIKNLLDYNQWSQRKAAAELGMDQARISRAIKLLSLPESFLEKAGAASVPMNVLVGIARIDDPARRDKLMEKALSGEVTVASLNERNFSIEPDRKDGQSNPDRQLKAINIEKMAPKIIQVIRDFEVKNVKFSDKDMSALRLLHAELTKLVG</sequence>
<dbReference type="SMART" id="SM00470">
    <property type="entry name" value="ParB"/>
    <property type="match status" value="1"/>
</dbReference>
<dbReference type="GO" id="GO:0003677">
    <property type="term" value="F:DNA binding"/>
    <property type="evidence" value="ECO:0007669"/>
    <property type="project" value="UniProtKB-KW"/>
</dbReference>
<dbReference type="PANTHER" id="PTHR33375">
    <property type="entry name" value="CHROMOSOME-PARTITIONING PROTEIN PARB-RELATED"/>
    <property type="match status" value="1"/>
</dbReference>
<dbReference type="GO" id="GO:0005694">
    <property type="term" value="C:chromosome"/>
    <property type="evidence" value="ECO:0007669"/>
    <property type="project" value="TreeGrafter"/>
</dbReference>
<dbReference type="InterPro" id="IPR004437">
    <property type="entry name" value="ParB/RepB/Spo0J"/>
</dbReference>
<evidence type="ECO:0000256" key="3">
    <source>
        <dbReference type="ARBA" id="ARBA00023125"/>
    </source>
</evidence>
<accession>A0A4Y6V7P4</accession>
<dbReference type="GO" id="GO:0007059">
    <property type="term" value="P:chromosome segregation"/>
    <property type="evidence" value="ECO:0007669"/>
    <property type="project" value="UniProtKB-KW"/>
</dbReference>
<dbReference type="InterPro" id="IPR050336">
    <property type="entry name" value="Chromosome_partition/occlusion"/>
</dbReference>
<dbReference type="Proteomes" id="UP000317214">
    <property type="component" value="Plasmid unnamed1"/>
</dbReference>
<dbReference type="SUPFAM" id="SSF110849">
    <property type="entry name" value="ParB/Sulfiredoxin"/>
    <property type="match status" value="1"/>
</dbReference>
<evidence type="ECO:0000313" key="5">
    <source>
        <dbReference type="EMBL" id="QDH26079.1"/>
    </source>
</evidence>
<dbReference type="EMBL" id="CP032486">
    <property type="protein sequence ID" value="QDH26079.1"/>
    <property type="molecule type" value="Genomic_DNA"/>
</dbReference>
<dbReference type="Gene3D" id="1.10.10.2830">
    <property type="match status" value="1"/>
</dbReference>
<dbReference type="OrthoDB" id="9802051at2"/>
<organism evidence="5 6">
    <name type="scientific">Neokomagataea tanensis</name>
    <dbReference type="NCBI Taxonomy" id="661191"/>
    <lineage>
        <taxon>Bacteria</taxon>
        <taxon>Pseudomonadati</taxon>
        <taxon>Pseudomonadota</taxon>
        <taxon>Alphaproteobacteria</taxon>
        <taxon>Acetobacterales</taxon>
        <taxon>Acetobacteraceae</taxon>
        <taxon>Neokomagataea</taxon>
    </lineage>
</organism>
<evidence type="ECO:0000313" key="6">
    <source>
        <dbReference type="Proteomes" id="UP000317214"/>
    </source>
</evidence>
<keyword evidence="2" id="KW-0159">Chromosome partition</keyword>
<dbReference type="SUPFAM" id="SSF109709">
    <property type="entry name" value="KorB DNA-binding domain-like"/>
    <property type="match status" value="1"/>
</dbReference>
<evidence type="ECO:0000256" key="1">
    <source>
        <dbReference type="ARBA" id="ARBA00006295"/>
    </source>
</evidence>
<dbReference type="PANTHER" id="PTHR33375:SF1">
    <property type="entry name" value="CHROMOSOME-PARTITIONING PROTEIN PARB-RELATED"/>
    <property type="match status" value="1"/>
</dbReference>
<dbReference type="Pfam" id="PF02195">
    <property type="entry name" value="ParB_N"/>
    <property type="match status" value="1"/>
</dbReference>
<keyword evidence="3" id="KW-0238">DNA-binding</keyword>